<dbReference type="AlphaFoldDB" id="A0A0M0K403"/>
<dbReference type="EMBL" id="JWZX01001498">
    <property type="protein sequence ID" value="KOO33524.1"/>
    <property type="molecule type" value="Genomic_DNA"/>
</dbReference>
<evidence type="ECO:0000313" key="2">
    <source>
        <dbReference type="EMBL" id="KOO33524.1"/>
    </source>
</evidence>
<organism evidence="2 3">
    <name type="scientific">Chrysochromulina tobinii</name>
    <dbReference type="NCBI Taxonomy" id="1460289"/>
    <lineage>
        <taxon>Eukaryota</taxon>
        <taxon>Haptista</taxon>
        <taxon>Haptophyta</taxon>
        <taxon>Prymnesiophyceae</taxon>
        <taxon>Prymnesiales</taxon>
        <taxon>Chrysochromulinaceae</taxon>
        <taxon>Chrysochromulina</taxon>
    </lineage>
</organism>
<dbReference type="Proteomes" id="UP000037460">
    <property type="component" value="Unassembled WGS sequence"/>
</dbReference>
<dbReference type="InterPro" id="IPR052055">
    <property type="entry name" value="Hepadnavirus_pol/RT"/>
</dbReference>
<evidence type="ECO:0000313" key="3">
    <source>
        <dbReference type="Proteomes" id="UP000037460"/>
    </source>
</evidence>
<dbReference type="PANTHER" id="PTHR33050">
    <property type="entry name" value="REVERSE TRANSCRIPTASE DOMAIN-CONTAINING PROTEIN"/>
    <property type="match status" value="1"/>
</dbReference>
<accession>A0A0M0K403</accession>
<dbReference type="PROSITE" id="PS50096">
    <property type="entry name" value="IQ"/>
    <property type="match status" value="1"/>
</dbReference>
<name>A0A0M0K403_9EUKA</name>
<evidence type="ECO:0008006" key="4">
    <source>
        <dbReference type="Google" id="ProtNLM"/>
    </source>
</evidence>
<sequence>MFKWARVVCKSNACALPGVTIKYDAFVSNMWRAVRLGFVTAKHAEFVHNGLRWGFEVGLHPDRLQGFRFFKNYESATGAFRSRVTEATESRVGAGRTLHLGEATTETLILIKQVFPSAFIFPMGAVAKPLEPDKGRPTDDHTRTGLNAATDMTGLSHTLDSYDEMARRFLPGYAAHVSDVEAAFPMLPFAPWVWPFMLHRFYRGEGPGLSLFCHLNGDFGTRGMPGVFKIFFVDVVLNMARAAETLTIPMTVYVDDLAATGATAKGTTSRMAKFQDWAENVCGVQFKRIKDKSASQVQLFLGLWWDSFTGTRTLEERKLVQYMDMLLEFSVRKTLTLLERQQAAGRLRRAIMSMPPGASCLLANTFALMIGLSVAWQKRRTTRAERQDYRFFYDILTLNLGRGYFTTDRFKEGPSVYSDASRSKRYAGGGWCSSAGPYDWWRYGTAAAKKPIDFLEGDTVVHCIESQGSSWRQQWIPFGIDNQSFEKSAQKSWSRAERLNLLLKRLFVLQIKFDCLIRFFWLKSEDNSMADPLSREDGLEAFLAEVQRQAFVVPPAVLQGMPDAGRVRNLDLSAPFNAADMEVLQGQSRQRVDMAALSRMIPAVVFIQSMLRGWLVRRDLGRFAPPRSTAFGILARAYLPEKFEFPRGTAFGFLARAYLPEKTSEKTPDDSVGEIGVWAASANSMPSVYSRPNTDLTRNEHKATRRGTRSSRVSVILVSALVSGAGAMPARDGYSAQQASVPYTRAMLYDGLPAHNIGLLDDLMGNALSASSMAKVDIVFEKYWKPIAETYG</sequence>
<gene>
    <name evidence="2" type="ORF">Ctob_016440</name>
</gene>
<dbReference type="PANTHER" id="PTHR33050:SF7">
    <property type="entry name" value="RIBONUCLEASE H"/>
    <property type="match status" value="1"/>
</dbReference>
<protein>
    <recommendedName>
        <fullName evidence="4">Reverse transcriptase domain-containing protein</fullName>
    </recommendedName>
</protein>
<proteinExistence type="predicted"/>
<feature type="region of interest" description="Disordered" evidence="1">
    <location>
        <begin position="689"/>
        <end position="708"/>
    </location>
</feature>
<dbReference type="CDD" id="cd23767">
    <property type="entry name" value="IQCD"/>
    <property type="match status" value="1"/>
</dbReference>
<evidence type="ECO:0000256" key="1">
    <source>
        <dbReference type="SAM" id="MobiDB-lite"/>
    </source>
</evidence>
<keyword evidence="3" id="KW-1185">Reference proteome</keyword>
<reference evidence="3" key="1">
    <citation type="journal article" date="2015" name="PLoS Genet.">
        <title>Genome Sequence and Transcriptome Analyses of Chrysochromulina tobin: Metabolic Tools for Enhanced Algal Fitness in the Prominent Order Prymnesiales (Haptophyceae).</title>
        <authorList>
            <person name="Hovde B.T."/>
            <person name="Deodato C.R."/>
            <person name="Hunsperger H.M."/>
            <person name="Ryken S.A."/>
            <person name="Yost W."/>
            <person name="Jha R.K."/>
            <person name="Patterson J."/>
            <person name="Monnat R.J. Jr."/>
            <person name="Barlow S.B."/>
            <person name="Starkenburg S.R."/>
            <person name="Cattolico R.A."/>
        </authorList>
    </citation>
    <scope>NUCLEOTIDE SEQUENCE</scope>
    <source>
        <strain evidence="3">CCMP291</strain>
    </source>
</reference>
<feature type="non-terminal residue" evidence="2">
    <location>
        <position position="792"/>
    </location>
</feature>
<comment type="caution">
    <text evidence="2">The sequence shown here is derived from an EMBL/GenBank/DDBJ whole genome shotgun (WGS) entry which is preliminary data.</text>
</comment>